<protein>
    <submittedName>
        <fullName evidence="1">Uncharacterized protein</fullName>
    </submittedName>
</protein>
<evidence type="ECO:0000313" key="1">
    <source>
        <dbReference type="EMBL" id="KAL3760982.1"/>
    </source>
</evidence>
<name>A0ABD3MBK8_9STRA</name>
<sequence length="148" mass="16608">MIVSIVNDITTTRMNIITHKTKLSPSAKTPNNRYLRYRNKLSSLTNRRMMKITILLIVAWLAAVAAHSSLRHPESSLELGEHFKGRVLKGTEHLEVEVLKLPSTIMAINAWMKFLEQSKMNLMQTFTLIATAVGCASSYPRTKLAAAI</sequence>
<keyword evidence="2" id="KW-1185">Reference proteome</keyword>
<dbReference type="AlphaFoldDB" id="A0ABD3MBK8"/>
<gene>
    <name evidence="1" type="ORF">ACHAWU_009305</name>
</gene>
<proteinExistence type="predicted"/>
<organism evidence="1 2">
    <name type="scientific">Discostella pseudostelligera</name>
    <dbReference type="NCBI Taxonomy" id="259834"/>
    <lineage>
        <taxon>Eukaryota</taxon>
        <taxon>Sar</taxon>
        <taxon>Stramenopiles</taxon>
        <taxon>Ochrophyta</taxon>
        <taxon>Bacillariophyta</taxon>
        <taxon>Coscinodiscophyceae</taxon>
        <taxon>Thalassiosirophycidae</taxon>
        <taxon>Stephanodiscales</taxon>
        <taxon>Stephanodiscaceae</taxon>
        <taxon>Discostella</taxon>
    </lineage>
</organism>
<reference evidence="1 2" key="1">
    <citation type="submission" date="2024-10" db="EMBL/GenBank/DDBJ databases">
        <title>Updated reference genomes for cyclostephanoid diatoms.</title>
        <authorList>
            <person name="Roberts W.R."/>
            <person name="Alverson A.J."/>
        </authorList>
    </citation>
    <scope>NUCLEOTIDE SEQUENCE [LARGE SCALE GENOMIC DNA]</scope>
    <source>
        <strain evidence="1 2">AJA232-27</strain>
    </source>
</reference>
<dbReference type="EMBL" id="JALLBG020000167">
    <property type="protein sequence ID" value="KAL3760982.1"/>
    <property type="molecule type" value="Genomic_DNA"/>
</dbReference>
<accession>A0ABD3MBK8</accession>
<evidence type="ECO:0000313" key="2">
    <source>
        <dbReference type="Proteomes" id="UP001530293"/>
    </source>
</evidence>
<dbReference type="Proteomes" id="UP001530293">
    <property type="component" value="Unassembled WGS sequence"/>
</dbReference>
<comment type="caution">
    <text evidence="1">The sequence shown here is derived from an EMBL/GenBank/DDBJ whole genome shotgun (WGS) entry which is preliminary data.</text>
</comment>